<keyword evidence="3" id="KW-1185">Reference proteome</keyword>
<dbReference type="GO" id="GO:0007165">
    <property type="term" value="P:signal transduction"/>
    <property type="evidence" value="ECO:0007669"/>
    <property type="project" value="InterPro"/>
</dbReference>
<dbReference type="PROSITE" id="PS50104">
    <property type="entry name" value="TIR"/>
    <property type="match status" value="1"/>
</dbReference>
<dbReference type="InterPro" id="IPR035897">
    <property type="entry name" value="Toll_tir_struct_dom_sf"/>
</dbReference>
<dbReference type="InterPro" id="IPR000157">
    <property type="entry name" value="TIR_dom"/>
</dbReference>
<dbReference type="STRING" id="570521.SAMN04488508_101537"/>
<dbReference type="AlphaFoldDB" id="A0A1M6AY69"/>
<dbReference type="SMART" id="SM00255">
    <property type="entry name" value="TIR"/>
    <property type="match status" value="1"/>
</dbReference>
<dbReference type="RefSeq" id="WP_073313574.1">
    <property type="nucleotide sequence ID" value="NZ_FQYP01000001.1"/>
</dbReference>
<dbReference type="EMBL" id="FQYP01000001">
    <property type="protein sequence ID" value="SHI41410.1"/>
    <property type="molecule type" value="Genomic_DNA"/>
</dbReference>
<evidence type="ECO:0000313" key="2">
    <source>
        <dbReference type="EMBL" id="SHI41410.1"/>
    </source>
</evidence>
<feature type="domain" description="TIR" evidence="1">
    <location>
        <begin position="3"/>
        <end position="145"/>
    </location>
</feature>
<name>A0A1M6AY69_9FLAO</name>
<evidence type="ECO:0000313" key="3">
    <source>
        <dbReference type="Proteomes" id="UP000184432"/>
    </source>
</evidence>
<gene>
    <name evidence="2" type="ORF">SAMN04488508_101537</name>
</gene>
<sequence>MSNRQGVFISYSKKDAKWLDLLRVHLSYLEREYQFTIWEDSKIEVGADWRDEIYKALSNTKIAILMVSANFIASDFINNEELPALLTAAEQEGAYIFPIIISHCMFSDIDAISKFQTVNPPTEPLVAMDDGQRDALFVKVTQEVKRVLSLPANDSSSPIVDNLPSLEEYQAALVRASVISVFRTHTEKLGLTIKQVYELSKIERRKNVVRVIHELEALGILTKTKVEQLSYYKITDFGTTFIKEYYTI</sequence>
<organism evidence="2 3">
    <name type="scientific">Aquimarina spongiae</name>
    <dbReference type="NCBI Taxonomy" id="570521"/>
    <lineage>
        <taxon>Bacteria</taxon>
        <taxon>Pseudomonadati</taxon>
        <taxon>Bacteroidota</taxon>
        <taxon>Flavobacteriia</taxon>
        <taxon>Flavobacteriales</taxon>
        <taxon>Flavobacteriaceae</taxon>
        <taxon>Aquimarina</taxon>
    </lineage>
</organism>
<accession>A0A1M6AY69</accession>
<dbReference type="Gene3D" id="3.40.50.10140">
    <property type="entry name" value="Toll/interleukin-1 receptor homology (TIR) domain"/>
    <property type="match status" value="1"/>
</dbReference>
<dbReference type="SUPFAM" id="SSF52200">
    <property type="entry name" value="Toll/Interleukin receptor TIR domain"/>
    <property type="match status" value="1"/>
</dbReference>
<evidence type="ECO:0000259" key="1">
    <source>
        <dbReference type="PROSITE" id="PS50104"/>
    </source>
</evidence>
<dbReference type="Proteomes" id="UP000184432">
    <property type="component" value="Unassembled WGS sequence"/>
</dbReference>
<dbReference type="Pfam" id="PF13676">
    <property type="entry name" value="TIR_2"/>
    <property type="match status" value="1"/>
</dbReference>
<protein>
    <submittedName>
        <fullName evidence="2">TIR domain-containing protein</fullName>
    </submittedName>
</protein>
<dbReference type="OrthoDB" id="883741at2"/>
<reference evidence="3" key="1">
    <citation type="submission" date="2016-11" db="EMBL/GenBank/DDBJ databases">
        <authorList>
            <person name="Varghese N."/>
            <person name="Submissions S."/>
        </authorList>
    </citation>
    <scope>NUCLEOTIDE SEQUENCE [LARGE SCALE GENOMIC DNA]</scope>
    <source>
        <strain evidence="3">DSM 22623</strain>
    </source>
</reference>
<proteinExistence type="predicted"/>